<evidence type="ECO:0000313" key="17">
    <source>
        <dbReference type="Proteomes" id="UP000235965"/>
    </source>
</evidence>
<sequence length="606" mass="68634">MDDFDFYLKRCRLCACEHRLGINIFGSEGTMLDLMSKIKMYLSINVCSEDALPNHVCYQCLYRVETFHSFKLSCIESEHTLRNWHFFYGGIADEHDTSDTEDELESANETEKKIVTSTSPELKSSSSESTQHSPSVSVDSVAQPTTSSFSTLKLAKMAETAMKSKETKGLQLQNEVGGKTAVDSPFIAKVPSQKKQPTDPNGKVDIVAVKSGRNIMKISNTDQNMDTKDQPSSNDNNEVSRILLNMSGVGTISVTKYEGIGLKKMDMKDNSKIDGGTQENQHFVMHKQQTQEYVIVSDDDDDDDDESDGFSGFDFEETPTVAETGECTKEKPGAGLQETVVVGELVPNECIRFEHLEFDKNGTIHNAENESQKTEKLEFQDAIKYTAVNVDTRFACIRCNKTFAQKSYIKEHMKIHTGEKPYSCKVCGRSFRNNYMLKVHMRLHTGEKNFKCEECGALFTERGALVCHARTHTGVKPFVCIFCDRKFAQNPALKRHLRIHTKEKPFMCDHCKACFADRGTWRNHVRIHTGERPYKCTLCEKSFVQRTNLQAHVKTHTDERPFPCQVCGSSFRTKAHLVKHLSTIHRDVMKCVVTFMKEPKQEPSLC</sequence>
<organism evidence="16 17">
    <name type="scientific">Cryptotermes secundus</name>
    <dbReference type="NCBI Taxonomy" id="105785"/>
    <lineage>
        <taxon>Eukaryota</taxon>
        <taxon>Metazoa</taxon>
        <taxon>Ecdysozoa</taxon>
        <taxon>Arthropoda</taxon>
        <taxon>Hexapoda</taxon>
        <taxon>Insecta</taxon>
        <taxon>Pterygota</taxon>
        <taxon>Neoptera</taxon>
        <taxon>Polyneoptera</taxon>
        <taxon>Dictyoptera</taxon>
        <taxon>Blattodea</taxon>
        <taxon>Blattoidea</taxon>
        <taxon>Termitoidae</taxon>
        <taxon>Kalotermitidae</taxon>
        <taxon>Cryptotermitinae</taxon>
        <taxon>Cryptotermes</taxon>
    </lineage>
</organism>
<dbReference type="STRING" id="105785.A0A2J7RJ90"/>
<comment type="similarity">
    <text evidence="2">Belongs to the krueppel C2H2-type zinc-finger protein family.</text>
</comment>
<dbReference type="Gene3D" id="3.40.1800.20">
    <property type="match status" value="1"/>
</dbReference>
<dbReference type="GO" id="GO:0000981">
    <property type="term" value="F:DNA-binding transcription factor activity, RNA polymerase II-specific"/>
    <property type="evidence" value="ECO:0007669"/>
    <property type="project" value="TreeGrafter"/>
</dbReference>
<dbReference type="PROSITE" id="PS00028">
    <property type="entry name" value="ZINC_FINGER_C2H2_1"/>
    <property type="match status" value="7"/>
</dbReference>
<protein>
    <submittedName>
        <fullName evidence="16">Uncharacterized protein</fullName>
    </submittedName>
</protein>
<dbReference type="GO" id="GO:0008270">
    <property type="term" value="F:zinc ion binding"/>
    <property type="evidence" value="ECO:0007669"/>
    <property type="project" value="UniProtKB-UniRule"/>
</dbReference>
<dbReference type="SUPFAM" id="SSF57667">
    <property type="entry name" value="beta-beta-alpha zinc fingers"/>
    <property type="match status" value="4"/>
</dbReference>
<feature type="compositionally biased region" description="Low complexity" evidence="13">
    <location>
        <begin position="115"/>
        <end position="138"/>
    </location>
</feature>
<evidence type="ECO:0000256" key="10">
    <source>
        <dbReference type="ARBA" id="ARBA00023242"/>
    </source>
</evidence>
<feature type="domain" description="C2H2-type" evidence="14">
    <location>
        <begin position="478"/>
        <end position="505"/>
    </location>
</feature>
<dbReference type="Pfam" id="PF07776">
    <property type="entry name" value="zf-AD"/>
    <property type="match status" value="1"/>
</dbReference>
<evidence type="ECO:0000256" key="6">
    <source>
        <dbReference type="ARBA" id="ARBA00022833"/>
    </source>
</evidence>
<keyword evidence="3 12" id="KW-0479">Metal-binding</keyword>
<feature type="binding site" evidence="12">
    <location>
        <position position="11"/>
    </location>
    <ligand>
        <name>Zn(2+)</name>
        <dbReference type="ChEBI" id="CHEBI:29105"/>
    </ligand>
</feature>
<feature type="domain" description="C2H2-type" evidence="14">
    <location>
        <begin position="450"/>
        <end position="477"/>
    </location>
</feature>
<keyword evidence="7" id="KW-0805">Transcription regulation</keyword>
<proteinExistence type="inferred from homology"/>
<dbReference type="GO" id="GO:0003677">
    <property type="term" value="F:DNA binding"/>
    <property type="evidence" value="ECO:0007669"/>
    <property type="project" value="UniProtKB-KW"/>
</dbReference>
<feature type="binding site" evidence="12">
    <location>
        <position position="57"/>
    </location>
    <ligand>
        <name>Zn(2+)</name>
        <dbReference type="ChEBI" id="CHEBI:29105"/>
    </ligand>
</feature>
<feature type="domain" description="C2H2-type" evidence="14">
    <location>
        <begin position="394"/>
        <end position="421"/>
    </location>
</feature>
<evidence type="ECO:0000256" key="5">
    <source>
        <dbReference type="ARBA" id="ARBA00022771"/>
    </source>
</evidence>
<evidence type="ECO:0000256" key="13">
    <source>
        <dbReference type="SAM" id="MobiDB-lite"/>
    </source>
</evidence>
<comment type="caution">
    <text evidence="16">The sequence shown here is derived from an EMBL/GenBank/DDBJ whole genome shotgun (WGS) entry which is preliminary data.</text>
</comment>
<dbReference type="FunFam" id="3.30.160.60:FF:000508">
    <property type="entry name" value="Myeloid zinc finger 1"/>
    <property type="match status" value="1"/>
</dbReference>
<keyword evidence="5 11" id="KW-0863">Zinc-finger</keyword>
<dbReference type="InterPro" id="IPR036236">
    <property type="entry name" value="Znf_C2H2_sf"/>
</dbReference>
<feature type="compositionally biased region" description="Acidic residues" evidence="13">
    <location>
        <begin position="99"/>
        <end position="108"/>
    </location>
</feature>
<dbReference type="GO" id="GO:0005634">
    <property type="term" value="C:nucleus"/>
    <property type="evidence" value="ECO:0007669"/>
    <property type="project" value="UniProtKB-SubCell"/>
</dbReference>
<evidence type="ECO:0000256" key="11">
    <source>
        <dbReference type="PROSITE-ProRule" id="PRU00042"/>
    </source>
</evidence>
<reference evidence="16 17" key="1">
    <citation type="submission" date="2017-12" db="EMBL/GenBank/DDBJ databases">
        <title>Hemimetabolous genomes reveal molecular basis of termite eusociality.</title>
        <authorList>
            <person name="Harrison M.C."/>
            <person name="Jongepier E."/>
            <person name="Robertson H.M."/>
            <person name="Arning N."/>
            <person name="Bitard-Feildel T."/>
            <person name="Chao H."/>
            <person name="Childers C.P."/>
            <person name="Dinh H."/>
            <person name="Doddapaneni H."/>
            <person name="Dugan S."/>
            <person name="Gowin J."/>
            <person name="Greiner C."/>
            <person name="Han Y."/>
            <person name="Hu H."/>
            <person name="Hughes D.S.T."/>
            <person name="Huylmans A.-K."/>
            <person name="Kemena C."/>
            <person name="Kremer L.P.M."/>
            <person name="Lee S.L."/>
            <person name="Lopez-Ezquerra A."/>
            <person name="Mallet L."/>
            <person name="Monroy-Kuhn J.M."/>
            <person name="Moser A."/>
            <person name="Murali S.C."/>
            <person name="Muzny D.M."/>
            <person name="Otani S."/>
            <person name="Piulachs M.-D."/>
            <person name="Poelchau M."/>
            <person name="Qu J."/>
            <person name="Schaub F."/>
            <person name="Wada-Katsumata A."/>
            <person name="Worley K.C."/>
            <person name="Xie Q."/>
            <person name="Ylla G."/>
            <person name="Poulsen M."/>
            <person name="Gibbs R.A."/>
            <person name="Schal C."/>
            <person name="Richards S."/>
            <person name="Belles X."/>
            <person name="Korb J."/>
            <person name="Bornberg-Bauer E."/>
        </authorList>
    </citation>
    <scope>NUCLEOTIDE SEQUENCE [LARGE SCALE GENOMIC DNA]</scope>
    <source>
        <tissue evidence="16">Whole body</tissue>
    </source>
</reference>
<accession>A0A2J7RJ90</accession>
<dbReference type="InParanoid" id="A0A2J7RJ90"/>
<dbReference type="Proteomes" id="UP000235965">
    <property type="component" value="Unassembled WGS sequence"/>
</dbReference>
<dbReference type="SMART" id="SM00355">
    <property type="entry name" value="ZnF_C2H2"/>
    <property type="match status" value="7"/>
</dbReference>
<dbReference type="EMBL" id="NEVH01002996">
    <property type="protein sequence ID" value="PNF40890.1"/>
    <property type="molecule type" value="Genomic_DNA"/>
</dbReference>
<comment type="subcellular location">
    <subcellularLocation>
        <location evidence="1">Nucleus</location>
    </subcellularLocation>
</comment>
<dbReference type="PANTHER" id="PTHR24394">
    <property type="entry name" value="ZINC FINGER PROTEIN"/>
    <property type="match status" value="1"/>
</dbReference>
<dbReference type="FunFam" id="3.30.160.60:FF:000038">
    <property type="entry name" value="Zinc finger protein 624"/>
    <property type="match status" value="1"/>
</dbReference>
<keyword evidence="6 12" id="KW-0862">Zinc</keyword>
<evidence type="ECO:0000256" key="2">
    <source>
        <dbReference type="ARBA" id="ARBA00006991"/>
    </source>
</evidence>
<evidence type="ECO:0000256" key="4">
    <source>
        <dbReference type="ARBA" id="ARBA00022737"/>
    </source>
</evidence>
<keyword evidence="10" id="KW-0539">Nucleus</keyword>
<feature type="domain" description="C2H2-type" evidence="14">
    <location>
        <begin position="562"/>
        <end position="585"/>
    </location>
</feature>
<feature type="domain" description="ZAD" evidence="15">
    <location>
        <begin position="9"/>
        <end position="84"/>
    </location>
</feature>
<dbReference type="SUPFAM" id="SSF57716">
    <property type="entry name" value="Glucocorticoid receptor-like (DNA-binding domain)"/>
    <property type="match status" value="1"/>
</dbReference>
<dbReference type="InterPro" id="IPR012934">
    <property type="entry name" value="Znf_AD"/>
</dbReference>
<dbReference type="FunFam" id="3.30.160.60:FF:002343">
    <property type="entry name" value="Zinc finger protein 33A"/>
    <property type="match status" value="1"/>
</dbReference>
<evidence type="ECO:0000256" key="12">
    <source>
        <dbReference type="PROSITE-ProRule" id="PRU01263"/>
    </source>
</evidence>
<dbReference type="GO" id="GO:0042802">
    <property type="term" value="F:identical protein binding"/>
    <property type="evidence" value="ECO:0007669"/>
    <property type="project" value="UniProtKB-ARBA"/>
</dbReference>
<keyword evidence="17" id="KW-1185">Reference proteome</keyword>
<dbReference type="Pfam" id="PF00096">
    <property type="entry name" value="zf-C2H2"/>
    <property type="match status" value="4"/>
</dbReference>
<dbReference type="FunFam" id="3.30.160.60:FF:000624">
    <property type="entry name" value="zinc finger protein 697"/>
    <property type="match status" value="2"/>
</dbReference>
<dbReference type="PROSITE" id="PS50157">
    <property type="entry name" value="ZINC_FINGER_C2H2_2"/>
    <property type="match status" value="7"/>
</dbReference>
<gene>
    <name evidence="16" type="ORF">B7P43_G15381</name>
</gene>
<feature type="region of interest" description="Disordered" evidence="13">
    <location>
        <begin position="97"/>
        <end position="142"/>
    </location>
</feature>
<dbReference type="Gene3D" id="3.30.160.60">
    <property type="entry name" value="Classic Zinc Finger"/>
    <property type="match status" value="7"/>
</dbReference>
<dbReference type="InterPro" id="IPR013087">
    <property type="entry name" value="Znf_C2H2_type"/>
</dbReference>
<evidence type="ECO:0000256" key="1">
    <source>
        <dbReference type="ARBA" id="ARBA00004123"/>
    </source>
</evidence>
<evidence type="ECO:0000259" key="14">
    <source>
        <dbReference type="PROSITE" id="PS50157"/>
    </source>
</evidence>
<dbReference type="PROSITE" id="PS51915">
    <property type="entry name" value="ZAD"/>
    <property type="match status" value="1"/>
</dbReference>
<feature type="binding site" evidence="12">
    <location>
        <position position="60"/>
    </location>
    <ligand>
        <name>Zn(2+)</name>
        <dbReference type="ChEBI" id="CHEBI:29105"/>
    </ligand>
</feature>
<dbReference type="SMART" id="SM00868">
    <property type="entry name" value="zf-AD"/>
    <property type="match status" value="1"/>
</dbReference>
<dbReference type="EMBL" id="NEVH01002996">
    <property type="protein sequence ID" value="PNF40891.1"/>
    <property type="molecule type" value="Genomic_DNA"/>
</dbReference>
<dbReference type="PANTHER" id="PTHR24394:SF44">
    <property type="entry name" value="ZINC FINGER PROTEIN 271-LIKE"/>
    <property type="match status" value="1"/>
</dbReference>
<evidence type="ECO:0000256" key="7">
    <source>
        <dbReference type="ARBA" id="ARBA00023015"/>
    </source>
</evidence>
<keyword evidence="9" id="KW-0804">Transcription</keyword>
<dbReference type="FunFam" id="3.30.160.60:FF:001498">
    <property type="entry name" value="Zinc finger protein 404"/>
    <property type="match status" value="1"/>
</dbReference>
<evidence type="ECO:0000256" key="3">
    <source>
        <dbReference type="ARBA" id="ARBA00022723"/>
    </source>
</evidence>
<evidence type="ECO:0000259" key="15">
    <source>
        <dbReference type="PROSITE" id="PS51915"/>
    </source>
</evidence>
<feature type="binding site" evidence="12">
    <location>
        <position position="14"/>
    </location>
    <ligand>
        <name>Zn(2+)</name>
        <dbReference type="ChEBI" id="CHEBI:29105"/>
    </ligand>
</feature>
<evidence type="ECO:0000256" key="8">
    <source>
        <dbReference type="ARBA" id="ARBA00023125"/>
    </source>
</evidence>
<keyword evidence="8" id="KW-0238">DNA-binding</keyword>
<keyword evidence="4" id="KW-0677">Repeat</keyword>
<dbReference type="OrthoDB" id="8113227at2759"/>
<feature type="domain" description="C2H2-type" evidence="14">
    <location>
        <begin position="422"/>
        <end position="449"/>
    </location>
</feature>
<evidence type="ECO:0000256" key="9">
    <source>
        <dbReference type="ARBA" id="ARBA00023163"/>
    </source>
</evidence>
<dbReference type="FunFam" id="3.30.160.60:FF:001506">
    <property type="entry name" value="Zinc finger protein"/>
    <property type="match status" value="1"/>
</dbReference>
<evidence type="ECO:0000313" key="16">
    <source>
        <dbReference type="EMBL" id="PNF40891.1"/>
    </source>
</evidence>
<feature type="domain" description="C2H2-type" evidence="14">
    <location>
        <begin position="506"/>
        <end position="533"/>
    </location>
</feature>
<feature type="domain" description="C2H2-type" evidence="14">
    <location>
        <begin position="534"/>
        <end position="561"/>
    </location>
</feature>
<name>A0A2J7RJ90_9NEOP</name>
<dbReference type="AlphaFoldDB" id="A0A2J7RJ90"/>